<dbReference type="InterPro" id="IPR036179">
    <property type="entry name" value="Ig-like_dom_sf"/>
</dbReference>
<dbReference type="SUPFAM" id="SSF48726">
    <property type="entry name" value="Immunoglobulin"/>
    <property type="match status" value="1"/>
</dbReference>
<dbReference type="Gene3D" id="2.60.40.10">
    <property type="entry name" value="Immunoglobulins"/>
    <property type="match status" value="1"/>
</dbReference>
<evidence type="ECO:0000256" key="4">
    <source>
        <dbReference type="ARBA" id="ARBA00023180"/>
    </source>
</evidence>
<dbReference type="SMART" id="SM00409">
    <property type="entry name" value="IG"/>
    <property type="match status" value="1"/>
</dbReference>
<keyword evidence="10" id="KW-0732">Signal</keyword>
<keyword evidence="3 9" id="KW-0472">Membrane</keyword>
<dbReference type="InterPro" id="IPR003598">
    <property type="entry name" value="Ig_sub2"/>
</dbReference>
<keyword evidence="13" id="KW-1185">Reference proteome</keyword>
<feature type="chain" id="PRO_5018585602" description="Microfibril-associated glycoprotein 3" evidence="10">
    <location>
        <begin position="28"/>
        <end position="278"/>
    </location>
</feature>
<keyword evidence="9" id="KW-0812">Transmembrane</keyword>
<feature type="signal peptide" evidence="10">
    <location>
        <begin position="1"/>
        <end position="27"/>
    </location>
</feature>
<evidence type="ECO:0000259" key="11">
    <source>
        <dbReference type="PROSITE" id="PS50835"/>
    </source>
</evidence>
<dbReference type="PROSITE" id="PS51257">
    <property type="entry name" value="PROKAR_LIPOPROTEIN"/>
    <property type="match status" value="1"/>
</dbReference>
<comment type="function">
    <text evidence="6">Component of the elastin-associated microfibrils.</text>
</comment>
<dbReference type="PANTHER" id="PTHR14340:SF4">
    <property type="entry name" value="MICROFIBRIL-ASSOCIATED GLYCOPROTEIN 3"/>
    <property type="match status" value="1"/>
</dbReference>
<name>A0A3Q2ZLJ8_KRYMA</name>
<dbReference type="CDD" id="cd00096">
    <property type="entry name" value="Ig"/>
    <property type="match status" value="1"/>
</dbReference>
<feature type="region of interest" description="Disordered" evidence="8">
    <location>
        <begin position="240"/>
        <end position="278"/>
    </location>
</feature>
<evidence type="ECO:0000256" key="5">
    <source>
        <dbReference type="ARBA" id="ARBA00023319"/>
    </source>
</evidence>
<evidence type="ECO:0000313" key="13">
    <source>
        <dbReference type="Proteomes" id="UP000264800"/>
    </source>
</evidence>
<evidence type="ECO:0000256" key="6">
    <source>
        <dbReference type="ARBA" id="ARBA00049640"/>
    </source>
</evidence>
<dbReference type="RefSeq" id="XP_017288227.1">
    <property type="nucleotide sequence ID" value="XM_017432738.1"/>
</dbReference>
<dbReference type="KEGG" id="kmr:108245648"/>
<reference evidence="12" key="2">
    <citation type="submission" date="2025-09" db="UniProtKB">
        <authorList>
            <consortium name="Ensembl"/>
        </authorList>
    </citation>
    <scope>IDENTIFICATION</scope>
</reference>
<dbReference type="GeneTree" id="ENSGT00390000011576"/>
<evidence type="ECO:0000256" key="1">
    <source>
        <dbReference type="ARBA" id="ARBA00004251"/>
    </source>
</evidence>
<feature type="domain" description="Ig-like" evidence="11">
    <location>
        <begin position="43"/>
        <end position="125"/>
    </location>
</feature>
<comment type="subcellular location">
    <subcellularLocation>
        <location evidence="1">Cell membrane</location>
        <topology evidence="1">Single-pass type I membrane protein</topology>
    </subcellularLocation>
</comment>
<dbReference type="PANTHER" id="PTHR14340">
    <property type="entry name" value="MICROFIBRIL-ASSOCIATED GLYCOPROTEIN 3"/>
    <property type="match status" value="1"/>
</dbReference>
<dbReference type="OrthoDB" id="8611351at2759"/>
<protein>
    <recommendedName>
        <fullName evidence="7">Microfibril-associated glycoprotein 3</fullName>
    </recommendedName>
</protein>
<keyword evidence="5" id="KW-0393">Immunoglobulin domain</keyword>
<accession>A0A3Q2ZLJ8</accession>
<dbReference type="InterPro" id="IPR007110">
    <property type="entry name" value="Ig-like_dom"/>
</dbReference>
<keyword evidence="9" id="KW-1133">Transmembrane helix</keyword>
<dbReference type="SMART" id="SM00408">
    <property type="entry name" value="IGc2"/>
    <property type="match status" value="1"/>
</dbReference>
<dbReference type="OMA" id="WQIQEEG"/>
<evidence type="ECO:0000313" key="12">
    <source>
        <dbReference type="Ensembl" id="ENSKMAP00000004628.1"/>
    </source>
</evidence>
<evidence type="ECO:0000256" key="3">
    <source>
        <dbReference type="ARBA" id="ARBA00023136"/>
    </source>
</evidence>
<evidence type="ECO:0000256" key="10">
    <source>
        <dbReference type="SAM" id="SignalP"/>
    </source>
</evidence>
<dbReference type="Pfam" id="PF07679">
    <property type="entry name" value="I-set"/>
    <property type="match status" value="1"/>
</dbReference>
<keyword evidence="4" id="KW-0325">Glycoprotein</keyword>
<dbReference type="GO" id="GO:0005886">
    <property type="term" value="C:plasma membrane"/>
    <property type="evidence" value="ECO:0007669"/>
    <property type="project" value="UniProtKB-SubCell"/>
</dbReference>
<dbReference type="GeneID" id="108245648"/>
<evidence type="ECO:0000256" key="7">
    <source>
        <dbReference type="ARBA" id="ARBA00049731"/>
    </source>
</evidence>
<dbReference type="AlphaFoldDB" id="A0A3Q2ZLJ8"/>
<dbReference type="PROSITE" id="PS50835">
    <property type="entry name" value="IG_LIKE"/>
    <property type="match status" value="1"/>
</dbReference>
<evidence type="ECO:0000256" key="8">
    <source>
        <dbReference type="SAM" id="MobiDB-lite"/>
    </source>
</evidence>
<reference evidence="12" key="1">
    <citation type="submission" date="2025-08" db="UniProtKB">
        <authorList>
            <consortium name="Ensembl"/>
        </authorList>
    </citation>
    <scope>IDENTIFICATION</scope>
</reference>
<dbReference type="Proteomes" id="UP000264800">
    <property type="component" value="Unplaced"/>
</dbReference>
<proteinExistence type="predicted"/>
<dbReference type="InterPro" id="IPR003599">
    <property type="entry name" value="Ig_sub"/>
</dbReference>
<dbReference type="InterPro" id="IPR013098">
    <property type="entry name" value="Ig_I-set"/>
</dbReference>
<keyword evidence="2" id="KW-1003">Cell membrane</keyword>
<dbReference type="InterPro" id="IPR013783">
    <property type="entry name" value="Ig-like_fold"/>
</dbReference>
<organism evidence="12 13">
    <name type="scientific">Kryptolebias marmoratus</name>
    <name type="common">Mangrove killifish</name>
    <name type="synonym">Rivulus marmoratus</name>
    <dbReference type="NCBI Taxonomy" id="37003"/>
    <lineage>
        <taxon>Eukaryota</taxon>
        <taxon>Metazoa</taxon>
        <taxon>Chordata</taxon>
        <taxon>Craniata</taxon>
        <taxon>Vertebrata</taxon>
        <taxon>Euteleostomi</taxon>
        <taxon>Actinopterygii</taxon>
        <taxon>Neopterygii</taxon>
        <taxon>Teleostei</taxon>
        <taxon>Neoteleostei</taxon>
        <taxon>Acanthomorphata</taxon>
        <taxon>Ovalentaria</taxon>
        <taxon>Atherinomorphae</taxon>
        <taxon>Cyprinodontiformes</taxon>
        <taxon>Rivulidae</taxon>
        <taxon>Kryptolebias</taxon>
    </lineage>
</organism>
<sequence>MFFPENRRLSQTILAVLLFASCSAGGAQNESEVVSFLQLDALPPSRYIVVKEGSNALIGCNVTGQQDEVRWFNSDGPLVNDDAGGKWQIQENGVLNITAVSFKDRGRYTCVASSAVGLTRNYTVTVRVAYTDSGLGVYFVIVCLVAFTITIILNVARLCMVSSHLKETEKAINEFFRTEGAEKLQQAFEVAKRIPIITSEKTVEFARVTQCKTMELARHIEELARSIPLPPLILNCRTSAEPEPTAASGSRQVSGASRCKDEEEEEEVCEVMVSSEGQ</sequence>
<evidence type="ECO:0000256" key="9">
    <source>
        <dbReference type="SAM" id="Phobius"/>
    </source>
</evidence>
<dbReference type="STRING" id="37003.ENSKMAP00000004628"/>
<dbReference type="Ensembl" id="ENSKMAT00000004713.1">
    <property type="protein sequence ID" value="ENSKMAP00000004628.1"/>
    <property type="gene ID" value="ENSKMAG00000003545.1"/>
</dbReference>
<evidence type="ECO:0000256" key="2">
    <source>
        <dbReference type="ARBA" id="ARBA00022475"/>
    </source>
</evidence>
<feature type="transmembrane region" description="Helical" evidence="9">
    <location>
        <begin position="135"/>
        <end position="156"/>
    </location>
</feature>